<evidence type="ECO:0000313" key="3">
    <source>
        <dbReference type="Proteomes" id="UP000002432"/>
    </source>
</evidence>
<evidence type="ECO:0008006" key="4">
    <source>
        <dbReference type="Google" id="ProtNLM"/>
    </source>
</evidence>
<dbReference type="RefSeq" id="WP_011521640.1">
    <property type="nucleotide sequence ID" value="NC_008009.1"/>
</dbReference>
<dbReference type="Proteomes" id="UP000002432">
    <property type="component" value="Chromosome"/>
</dbReference>
<organism evidence="2 3">
    <name type="scientific">Koribacter versatilis (strain Ellin345)</name>
    <dbReference type="NCBI Taxonomy" id="204669"/>
    <lineage>
        <taxon>Bacteria</taxon>
        <taxon>Pseudomonadati</taxon>
        <taxon>Acidobacteriota</taxon>
        <taxon>Terriglobia</taxon>
        <taxon>Terriglobales</taxon>
        <taxon>Candidatus Korobacteraceae</taxon>
        <taxon>Candidatus Korobacter</taxon>
    </lineage>
</organism>
<dbReference type="Gene3D" id="2.40.160.130">
    <property type="entry name" value="Capsule assembly protein Wzi"/>
    <property type="match status" value="1"/>
</dbReference>
<feature type="signal peptide" evidence="1">
    <location>
        <begin position="1"/>
        <end position="31"/>
    </location>
</feature>
<dbReference type="EMBL" id="CP000360">
    <property type="protein sequence ID" value="ABF39838.1"/>
    <property type="molecule type" value="Genomic_DNA"/>
</dbReference>
<keyword evidence="3" id="KW-1185">Reference proteome</keyword>
<dbReference type="InterPro" id="IPR026950">
    <property type="entry name" value="Caps_assemb_Wzi"/>
</dbReference>
<feature type="chain" id="PRO_5004191969" description="Capsule assembly protein Wzi" evidence="1">
    <location>
        <begin position="32"/>
        <end position="581"/>
    </location>
</feature>
<accession>Q1ITG2</accession>
<evidence type="ECO:0000313" key="2">
    <source>
        <dbReference type="EMBL" id="ABF39838.1"/>
    </source>
</evidence>
<dbReference type="InterPro" id="IPR038636">
    <property type="entry name" value="Wzi_sf"/>
</dbReference>
<evidence type="ECO:0000256" key="1">
    <source>
        <dbReference type="SAM" id="SignalP"/>
    </source>
</evidence>
<dbReference type="OrthoDB" id="101884at2"/>
<dbReference type="PROSITE" id="PS51257">
    <property type="entry name" value="PROKAR_LIPOPROTEIN"/>
    <property type="match status" value="1"/>
</dbReference>
<dbReference type="STRING" id="204669.Acid345_0833"/>
<dbReference type="EnsemblBacteria" id="ABF39838">
    <property type="protein sequence ID" value="ABF39838"/>
    <property type="gene ID" value="Acid345_0833"/>
</dbReference>
<dbReference type="AlphaFoldDB" id="Q1ITG2"/>
<sequence length="581" mass="64354">MYHLRKLVQRARRGVACALLALAACTTVSVAAFPQSQPTIGSTFVPLDSWVYPALDRLRALGYTHTQFMGLRPWTRLMCARLVHEAAQSLRPGDLNATKMYNQLADEFQPELGYLGGDPSQTVTIDSVYGRVMGIGGDEPLRDSWHFGQTIANDFGRPFGQGVNAVVGMSARAQRGRFFIAFRGEYQHAPALPGFDSNVQSVIAKIDQTSSAPLLFPQDQRDRFNLLDTYAGVAFGAFELTFGKQSLWYGPGTSGALLFSNNIDPPYMLRLDQVNPVRLPSFLKYLGNIRTEFFFGKLSGHSFPARPFMHGEKVTLKPTDNLEVGFTRMTVFLGEGNGFTLGRIIHSYFSVGDNLGSNRSNSDPGDRKGGLDASYRVPGLRDWVTIYTDSFTDDDPLPLSAPHRAAWNPGIYMPKLPGLPSLDLRVEGVTTDIHSEATVGHFVYYNGIYKDGYTQNGFIIGNTIGRGGRAIQATSTYWFNARNDIQVGFKTGTVDYRYIPGGGGQKDYNVRADWLVKKNIALSGFVQYEHWSFPLLAATPQNNVAAWLSITIDPKLEWGHARTALHRDSTSRPSTQDLKQE</sequence>
<protein>
    <recommendedName>
        <fullName evidence="4">Capsule assembly protein Wzi</fullName>
    </recommendedName>
</protein>
<keyword evidence="1" id="KW-0732">Signal</keyword>
<dbReference type="HOGENOM" id="CLU_419066_0_0_0"/>
<gene>
    <name evidence="2" type="ordered locus">Acid345_0833</name>
</gene>
<name>Q1ITG2_KORVE</name>
<dbReference type="KEGG" id="aba:Acid345_0833"/>
<dbReference type="eggNOG" id="COG3170">
    <property type="taxonomic scope" value="Bacteria"/>
</dbReference>
<proteinExistence type="predicted"/>
<reference evidence="2 3" key="1">
    <citation type="journal article" date="2009" name="Appl. Environ. Microbiol.">
        <title>Three genomes from the phylum Acidobacteria provide insight into the lifestyles of these microorganisms in soils.</title>
        <authorList>
            <person name="Ward N.L."/>
            <person name="Challacombe J.F."/>
            <person name="Janssen P.H."/>
            <person name="Henrissat B."/>
            <person name="Coutinho P.M."/>
            <person name="Wu M."/>
            <person name="Xie G."/>
            <person name="Haft D.H."/>
            <person name="Sait M."/>
            <person name="Badger J."/>
            <person name="Barabote R.D."/>
            <person name="Bradley B."/>
            <person name="Brettin T.S."/>
            <person name="Brinkac L.M."/>
            <person name="Bruce D."/>
            <person name="Creasy T."/>
            <person name="Daugherty S.C."/>
            <person name="Davidsen T.M."/>
            <person name="DeBoy R.T."/>
            <person name="Detter J.C."/>
            <person name="Dodson R.J."/>
            <person name="Durkin A.S."/>
            <person name="Ganapathy A."/>
            <person name="Gwinn-Giglio M."/>
            <person name="Han C.S."/>
            <person name="Khouri H."/>
            <person name="Kiss H."/>
            <person name="Kothari S.P."/>
            <person name="Madupu R."/>
            <person name="Nelson K.E."/>
            <person name="Nelson W.C."/>
            <person name="Paulsen I."/>
            <person name="Penn K."/>
            <person name="Ren Q."/>
            <person name="Rosovitz M.J."/>
            <person name="Selengut J.D."/>
            <person name="Shrivastava S."/>
            <person name="Sullivan S.A."/>
            <person name="Tapia R."/>
            <person name="Thompson L.S."/>
            <person name="Watkins K.L."/>
            <person name="Yang Q."/>
            <person name="Yu C."/>
            <person name="Zafar N."/>
            <person name="Zhou L."/>
            <person name="Kuske C.R."/>
        </authorList>
    </citation>
    <scope>NUCLEOTIDE SEQUENCE [LARGE SCALE GENOMIC DNA]</scope>
    <source>
        <strain evidence="2 3">Ellin345</strain>
    </source>
</reference>
<dbReference type="Pfam" id="PF14052">
    <property type="entry name" value="Caps_assemb_Wzi"/>
    <property type="match status" value="1"/>
</dbReference>